<feature type="region of interest" description="Disordered" evidence="1">
    <location>
        <begin position="1"/>
        <end position="60"/>
    </location>
</feature>
<dbReference type="OrthoDB" id="7173889at2"/>
<evidence type="ECO:0000313" key="5">
    <source>
        <dbReference type="Proteomes" id="UP000184533"/>
    </source>
</evidence>
<dbReference type="Pfam" id="PF13770">
    <property type="entry name" value="DUF4169"/>
    <property type="match status" value="1"/>
</dbReference>
<feature type="compositionally biased region" description="Basic and acidic residues" evidence="1">
    <location>
        <begin position="33"/>
        <end position="60"/>
    </location>
</feature>
<dbReference type="PATRIC" id="fig|1121477.3.peg.4099"/>
<dbReference type="Proteomes" id="UP000033608">
    <property type="component" value="Unassembled WGS sequence"/>
</dbReference>
<keyword evidence="4" id="KW-1185">Reference proteome</keyword>
<organism evidence="2 4">
    <name type="scientific">Devosia limi DSM 17137</name>
    <dbReference type="NCBI Taxonomy" id="1121477"/>
    <lineage>
        <taxon>Bacteria</taxon>
        <taxon>Pseudomonadati</taxon>
        <taxon>Pseudomonadota</taxon>
        <taxon>Alphaproteobacteria</taxon>
        <taxon>Hyphomicrobiales</taxon>
        <taxon>Devosiaceae</taxon>
        <taxon>Devosia</taxon>
    </lineage>
</organism>
<evidence type="ECO:0000313" key="2">
    <source>
        <dbReference type="EMBL" id="KKB82802.1"/>
    </source>
</evidence>
<sequence length="60" mass="6724">MAEIINLRTARKRKARDQASAKADQNRVTFGRTKTEKALTKAKSDQAARLLDGHKLDEAE</sequence>
<reference evidence="2 4" key="1">
    <citation type="submission" date="2015-03" db="EMBL/GenBank/DDBJ databases">
        <authorList>
            <person name="Hassan Y.I."/>
            <person name="Lepp D."/>
            <person name="Zhou T."/>
        </authorList>
    </citation>
    <scope>NUCLEOTIDE SEQUENCE [LARGE SCALE GENOMIC DNA]</scope>
    <source>
        <strain evidence="2 4">DSM 17137</strain>
    </source>
</reference>
<dbReference type="Proteomes" id="UP000184533">
    <property type="component" value="Unassembled WGS sequence"/>
</dbReference>
<dbReference type="EMBL" id="LAJF01000091">
    <property type="protein sequence ID" value="KKB82802.1"/>
    <property type="molecule type" value="Genomic_DNA"/>
</dbReference>
<protein>
    <submittedName>
        <fullName evidence="2">Uncharacterized protein</fullName>
    </submittedName>
</protein>
<evidence type="ECO:0000313" key="3">
    <source>
        <dbReference type="EMBL" id="SHF47817.1"/>
    </source>
</evidence>
<evidence type="ECO:0000256" key="1">
    <source>
        <dbReference type="SAM" id="MobiDB-lite"/>
    </source>
</evidence>
<proteinExistence type="predicted"/>
<evidence type="ECO:0000313" key="4">
    <source>
        <dbReference type="Proteomes" id="UP000033608"/>
    </source>
</evidence>
<dbReference type="EMBL" id="FQVC01000008">
    <property type="protein sequence ID" value="SHF47817.1"/>
    <property type="molecule type" value="Genomic_DNA"/>
</dbReference>
<dbReference type="InterPro" id="IPR025227">
    <property type="entry name" value="DUF4169"/>
</dbReference>
<dbReference type="RefSeq" id="WP_046136015.1">
    <property type="nucleotide sequence ID" value="NZ_FQVC01000008.1"/>
</dbReference>
<name>A0A0F5LMB7_9HYPH</name>
<accession>A0A0F5LMB7</accession>
<reference evidence="3 5" key="2">
    <citation type="submission" date="2016-11" db="EMBL/GenBank/DDBJ databases">
        <authorList>
            <person name="Jaros S."/>
            <person name="Januszkiewicz K."/>
            <person name="Wedrychowicz H."/>
        </authorList>
    </citation>
    <scope>NUCLEOTIDE SEQUENCE [LARGE SCALE GENOMIC DNA]</scope>
    <source>
        <strain evidence="3 5">DSM 17137</strain>
    </source>
</reference>
<dbReference type="AlphaFoldDB" id="A0A0F5LMB7"/>
<gene>
    <name evidence="3" type="ORF">SAMN02745223_02730</name>
    <name evidence="2" type="ORF">VW29_14640</name>
</gene>